<comment type="caution">
    <text evidence="4">The sequence shown here is derived from an EMBL/GenBank/DDBJ whole genome shotgun (WGS) entry which is preliminary data.</text>
</comment>
<sequence>MLGKTVCVASLILSSSISHAGFYIGASVGPEGAEFRQRSHVIRPGTFDVIDKNHFSGTGVFGSIFGGYQLRYQRYSLAAEVNGNLSSVEYELNNKEYIHQTLSKTTFTVKRSAGVSILPGFFLAENTLIFGRVGYSNARVKISESDPTILSQTKNRGGIRYGLGLKHALSTNWWLMLDYSQINYKGIKSAVFEPFGGVLKQTKITPNTAQMGLGIIYDFDQPKVYVK</sequence>
<dbReference type="InterPro" id="IPR011250">
    <property type="entry name" value="OMP/PagP_B-barrel"/>
</dbReference>
<organism evidence="4 5">
    <name type="scientific">Legionella quinlivanii</name>
    <dbReference type="NCBI Taxonomy" id="45073"/>
    <lineage>
        <taxon>Bacteria</taxon>
        <taxon>Pseudomonadati</taxon>
        <taxon>Pseudomonadota</taxon>
        <taxon>Gammaproteobacteria</taxon>
        <taxon>Legionellales</taxon>
        <taxon>Legionellaceae</taxon>
        <taxon>Legionella</taxon>
    </lineage>
</organism>
<name>A0A0W0XS75_9GAMM</name>
<keyword evidence="1 2" id="KW-0732">Signal</keyword>
<dbReference type="Proteomes" id="UP000054618">
    <property type="component" value="Unassembled WGS sequence"/>
</dbReference>
<dbReference type="OrthoDB" id="5636097at2"/>
<evidence type="ECO:0000313" key="5">
    <source>
        <dbReference type="Proteomes" id="UP000054618"/>
    </source>
</evidence>
<feature type="chain" id="PRO_5006916832" description="Outer membrane protein beta-barrel domain-containing protein" evidence="2">
    <location>
        <begin position="21"/>
        <end position="227"/>
    </location>
</feature>
<evidence type="ECO:0000313" key="4">
    <source>
        <dbReference type="EMBL" id="KTD47386.1"/>
    </source>
</evidence>
<dbReference type="STRING" id="45073.Lqui_2312"/>
<dbReference type="RefSeq" id="WP_058508400.1">
    <property type="nucleotide sequence ID" value="NZ_CAAAIK010000026.1"/>
</dbReference>
<gene>
    <name evidence="4" type="ORF">Lqui_2312</name>
</gene>
<proteinExistence type="predicted"/>
<protein>
    <recommendedName>
        <fullName evidence="3">Outer membrane protein beta-barrel domain-containing protein</fullName>
    </recommendedName>
</protein>
<reference evidence="4 5" key="1">
    <citation type="submission" date="2015-11" db="EMBL/GenBank/DDBJ databases">
        <title>Genomic analysis of 38 Legionella species identifies large and diverse effector repertoires.</title>
        <authorList>
            <person name="Burstein D."/>
            <person name="Amaro F."/>
            <person name="Zusman T."/>
            <person name="Lifshitz Z."/>
            <person name="Cohen O."/>
            <person name="Gilbert J.A."/>
            <person name="Pupko T."/>
            <person name="Shuman H.A."/>
            <person name="Segal G."/>
        </authorList>
    </citation>
    <scope>NUCLEOTIDE SEQUENCE [LARGE SCALE GENOMIC DNA]</scope>
    <source>
        <strain evidence="4 5">CDC#1442-AUS-E</strain>
    </source>
</reference>
<evidence type="ECO:0000259" key="3">
    <source>
        <dbReference type="Pfam" id="PF13505"/>
    </source>
</evidence>
<dbReference type="InterPro" id="IPR027385">
    <property type="entry name" value="Beta-barrel_OMP"/>
</dbReference>
<accession>A0A0W0XS75</accession>
<feature type="signal peptide" evidence="2">
    <location>
        <begin position="1"/>
        <end position="20"/>
    </location>
</feature>
<dbReference type="Pfam" id="PF13505">
    <property type="entry name" value="OMP_b-brl"/>
    <property type="match status" value="1"/>
</dbReference>
<dbReference type="Gene3D" id="2.40.160.20">
    <property type="match status" value="1"/>
</dbReference>
<keyword evidence="5" id="KW-1185">Reference proteome</keyword>
<evidence type="ECO:0000256" key="2">
    <source>
        <dbReference type="SAM" id="SignalP"/>
    </source>
</evidence>
<dbReference type="PATRIC" id="fig|45073.5.peg.2442"/>
<feature type="domain" description="Outer membrane protein beta-barrel" evidence="3">
    <location>
        <begin position="17"/>
        <end position="214"/>
    </location>
</feature>
<evidence type="ECO:0000256" key="1">
    <source>
        <dbReference type="ARBA" id="ARBA00022729"/>
    </source>
</evidence>
<dbReference type="SUPFAM" id="SSF56925">
    <property type="entry name" value="OMPA-like"/>
    <property type="match status" value="1"/>
</dbReference>
<dbReference type="AlphaFoldDB" id="A0A0W0XS75"/>
<dbReference type="EMBL" id="LNYS01000020">
    <property type="protein sequence ID" value="KTD47386.1"/>
    <property type="molecule type" value="Genomic_DNA"/>
</dbReference>